<evidence type="ECO:0000313" key="2">
    <source>
        <dbReference type="EMBL" id="SSX28728.1"/>
    </source>
</evidence>
<dbReference type="AlphaFoldDB" id="A0A336KU88"/>
<protein>
    <submittedName>
        <fullName evidence="1">CSON000387 protein</fullName>
    </submittedName>
</protein>
<reference evidence="2" key="2">
    <citation type="submission" date="2018-07" db="EMBL/GenBank/DDBJ databases">
        <authorList>
            <person name="Quirk P.G."/>
            <person name="Krulwich T.A."/>
        </authorList>
    </citation>
    <scope>NUCLEOTIDE SEQUENCE</scope>
</reference>
<reference evidence="1" key="1">
    <citation type="submission" date="2018-04" db="EMBL/GenBank/DDBJ databases">
        <authorList>
            <person name="Go L.Y."/>
            <person name="Mitchell J.A."/>
        </authorList>
    </citation>
    <scope>NUCLEOTIDE SEQUENCE</scope>
    <source>
        <tissue evidence="1">Whole organism</tissue>
    </source>
</reference>
<sequence length="117" mass="14113">MKIEKYHSELEMQDRDVMRETFNEGLIQFLFATPNMIEWNAFFEDFLHNQIVNKNITIAVEFRNRDYPGYNPVLAVLKGNFPNQKWILFTDYDDEKFEDLKHDIPLQKVKIIDLRNV</sequence>
<gene>
    <name evidence="1" type="primary">CSON000387</name>
</gene>
<evidence type="ECO:0000313" key="1">
    <source>
        <dbReference type="EMBL" id="SSX08816.1"/>
    </source>
</evidence>
<name>A0A336KU88_CULSO</name>
<dbReference type="EMBL" id="UFQT01001065">
    <property type="protein sequence ID" value="SSX28728.1"/>
    <property type="molecule type" value="Genomic_DNA"/>
</dbReference>
<organism evidence="1">
    <name type="scientific">Culicoides sonorensis</name>
    <name type="common">Biting midge</name>
    <dbReference type="NCBI Taxonomy" id="179676"/>
    <lineage>
        <taxon>Eukaryota</taxon>
        <taxon>Metazoa</taxon>
        <taxon>Ecdysozoa</taxon>
        <taxon>Arthropoda</taxon>
        <taxon>Hexapoda</taxon>
        <taxon>Insecta</taxon>
        <taxon>Pterygota</taxon>
        <taxon>Neoptera</taxon>
        <taxon>Endopterygota</taxon>
        <taxon>Diptera</taxon>
        <taxon>Nematocera</taxon>
        <taxon>Chironomoidea</taxon>
        <taxon>Ceratopogonidae</taxon>
        <taxon>Ceratopogoninae</taxon>
        <taxon>Culicoides</taxon>
        <taxon>Monoculicoides</taxon>
    </lineage>
</organism>
<dbReference type="EMBL" id="UFQS01001065">
    <property type="protein sequence ID" value="SSX08816.1"/>
    <property type="molecule type" value="Genomic_DNA"/>
</dbReference>
<accession>A0A336KU88</accession>
<proteinExistence type="predicted"/>
<dbReference type="VEuPathDB" id="VectorBase:CSON000387"/>